<sequence>MVFVAWTTREDRHYDDTGAFLLLLAAVVGGSLLLTGAGPSTPWLLALLRRHTVRLPPSIRLAARDLARNSGRTAHPIAITMVTTAVAVTVLIVAVAVTAQSRAGYDPAARSGALLVNVLAEDATDVRATIQRELPGVPVAQRDLPSRRGDLRLRAEGVRDVASSGFIGDQALLRYLTGNPATPYDEGTAVVVTPHDVQVDAVTLTYALSSGEPSEKTIPAVVVSSSDPYVNEVFIPTQVVRDLGLRPEPYELIVDPSAHRTTGSEQERIDRRMGEGASTYVERGFRGSTGWLGVVAALIVVALGSALVAGGRAAARGRSRRVLLRAGNGSALTLRRFAASRAGLSMVCGTAPGAVAGCVIGSLLAWPTTTSHEWEVMPRVSFDTPWWAIATLVAALPVLAGIIAALPRPPRG</sequence>
<organism evidence="2 3">
    <name type="scientific">Nonomuraea mesophila</name>
    <dbReference type="NCBI Taxonomy" id="2530382"/>
    <lineage>
        <taxon>Bacteria</taxon>
        <taxon>Bacillati</taxon>
        <taxon>Actinomycetota</taxon>
        <taxon>Actinomycetes</taxon>
        <taxon>Streptosporangiales</taxon>
        <taxon>Streptosporangiaceae</taxon>
        <taxon>Nonomuraea</taxon>
    </lineage>
</organism>
<dbReference type="EMBL" id="SMLD01000040">
    <property type="protein sequence ID" value="TDE52834.1"/>
    <property type="molecule type" value="Genomic_DNA"/>
</dbReference>
<protein>
    <recommendedName>
        <fullName evidence="4">FtsX-like permease family protein</fullName>
    </recommendedName>
</protein>
<dbReference type="Proteomes" id="UP000295136">
    <property type="component" value="Unassembled WGS sequence"/>
</dbReference>
<keyword evidence="1" id="KW-0472">Membrane</keyword>
<feature type="transmembrane region" description="Helical" evidence="1">
    <location>
        <begin position="20"/>
        <end position="48"/>
    </location>
</feature>
<feature type="transmembrane region" description="Helical" evidence="1">
    <location>
        <begin position="77"/>
        <end position="97"/>
    </location>
</feature>
<proteinExistence type="predicted"/>
<feature type="transmembrane region" description="Helical" evidence="1">
    <location>
        <begin position="344"/>
        <end position="366"/>
    </location>
</feature>
<evidence type="ECO:0008006" key="4">
    <source>
        <dbReference type="Google" id="ProtNLM"/>
    </source>
</evidence>
<gene>
    <name evidence="2" type="ORF">E1295_17455</name>
</gene>
<evidence type="ECO:0000256" key="1">
    <source>
        <dbReference type="SAM" id="Phobius"/>
    </source>
</evidence>
<evidence type="ECO:0000313" key="3">
    <source>
        <dbReference type="Proteomes" id="UP000295136"/>
    </source>
</evidence>
<feature type="transmembrane region" description="Helical" evidence="1">
    <location>
        <begin position="386"/>
        <end position="406"/>
    </location>
</feature>
<feature type="transmembrane region" description="Helical" evidence="1">
    <location>
        <begin position="291"/>
        <end position="315"/>
    </location>
</feature>
<dbReference type="AlphaFoldDB" id="A0A4R5FJ68"/>
<comment type="caution">
    <text evidence="2">The sequence shown here is derived from an EMBL/GenBank/DDBJ whole genome shotgun (WGS) entry which is preliminary data.</text>
</comment>
<accession>A0A4R5FJ68</accession>
<keyword evidence="3" id="KW-1185">Reference proteome</keyword>
<name>A0A4R5FJ68_9ACTN</name>
<keyword evidence="1" id="KW-1133">Transmembrane helix</keyword>
<keyword evidence="1" id="KW-0812">Transmembrane</keyword>
<reference evidence="2 3" key="1">
    <citation type="submission" date="2019-03" db="EMBL/GenBank/DDBJ databases">
        <title>Draft genome sequences of novel Actinobacteria.</title>
        <authorList>
            <person name="Sahin N."/>
            <person name="Ay H."/>
            <person name="Saygin H."/>
        </authorList>
    </citation>
    <scope>NUCLEOTIDE SEQUENCE [LARGE SCALE GENOMIC DNA]</scope>
    <source>
        <strain evidence="2 3">6K102</strain>
    </source>
</reference>
<evidence type="ECO:0000313" key="2">
    <source>
        <dbReference type="EMBL" id="TDE52834.1"/>
    </source>
</evidence>